<keyword evidence="2" id="KW-1185">Reference proteome</keyword>
<evidence type="ECO:0000313" key="1">
    <source>
        <dbReference type="EMBL" id="MFC5511108.1"/>
    </source>
</evidence>
<accession>A0ABW0PFM2</accession>
<dbReference type="Proteomes" id="UP001596031">
    <property type="component" value="Unassembled WGS sequence"/>
</dbReference>
<evidence type="ECO:0008006" key="3">
    <source>
        <dbReference type="Google" id="ProtNLM"/>
    </source>
</evidence>
<dbReference type="EMBL" id="JBHSMS010000026">
    <property type="protein sequence ID" value="MFC5511108.1"/>
    <property type="molecule type" value="Genomic_DNA"/>
</dbReference>
<gene>
    <name evidence="1" type="ORF">ACFPOU_08205</name>
</gene>
<protein>
    <recommendedName>
        <fullName evidence="3">Immunity protein 30 of polymorphic toxin system</fullName>
    </recommendedName>
</protein>
<name>A0ABW0PFM2_9BURK</name>
<sequence length="160" mass="17704">MTQNPPPMSEAVVARPDPVMNVINSMSDAHVIALLSSRQFEVIYQEPYRGTDEEVQNMLNLCDALIQQLGAAEVNDRLTLAVGVIDACLIDNLHAQEVRTLIKTIVQKDIRLLNHMPCTKAMLARVLRAVGLSNLLAPAKIRRITQDVLQYQSQFGGGLE</sequence>
<dbReference type="RefSeq" id="WP_379719348.1">
    <property type="nucleotide sequence ID" value="NZ_JBHSMS010000026.1"/>
</dbReference>
<organism evidence="1 2">
    <name type="scientific">Massilia jejuensis</name>
    <dbReference type="NCBI Taxonomy" id="648894"/>
    <lineage>
        <taxon>Bacteria</taxon>
        <taxon>Pseudomonadati</taxon>
        <taxon>Pseudomonadota</taxon>
        <taxon>Betaproteobacteria</taxon>
        <taxon>Burkholderiales</taxon>
        <taxon>Oxalobacteraceae</taxon>
        <taxon>Telluria group</taxon>
        <taxon>Massilia</taxon>
    </lineage>
</organism>
<proteinExistence type="predicted"/>
<comment type="caution">
    <text evidence="1">The sequence shown here is derived from an EMBL/GenBank/DDBJ whole genome shotgun (WGS) entry which is preliminary data.</text>
</comment>
<evidence type="ECO:0000313" key="2">
    <source>
        <dbReference type="Proteomes" id="UP001596031"/>
    </source>
</evidence>
<reference evidence="2" key="1">
    <citation type="journal article" date="2019" name="Int. J. Syst. Evol. Microbiol.">
        <title>The Global Catalogue of Microorganisms (GCM) 10K type strain sequencing project: providing services to taxonomists for standard genome sequencing and annotation.</title>
        <authorList>
            <consortium name="The Broad Institute Genomics Platform"/>
            <consortium name="The Broad Institute Genome Sequencing Center for Infectious Disease"/>
            <person name="Wu L."/>
            <person name="Ma J."/>
        </authorList>
    </citation>
    <scope>NUCLEOTIDE SEQUENCE [LARGE SCALE GENOMIC DNA]</scope>
    <source>
        <strain evidence="2">CCUG 38813</strain>
    </source>
</reference>